<evidence type="ECO:0000259" key="5">
    <source>
        <dbReference type="Pfam" id="PF10091"/>
    </source>
</evidence>
<feature type="domain" description="Glycosyl hydrolase 94 supersandwich" evidence="4">
    <location>
        <begin position="2036"/>
        <end position="2303"/>
    </location>
</feature>
<feature type="transmembrane region" description="Helical" evidence="3">
    <location>
        <begin position="876"/>
        <end position="894"/>
    </location>
</feature>
<dbReference type="InterPro" id="IPR011013">
    <property type="entry name" value="Gal_mutarotase_sf_dom"/>
</dbReference>
<protein>
    <submittedName>
        <fullName evidence="7">Glucoamylase family protein</fullName>
    </submittedName>
</protein>
<dbReference type="Pfam" id="PF17167">
    <property type="entry name" value="Glyco_hydro_94"/>
    <property type="match status" value="1"/>
</dbReference>
<dbReference type="Pfam" id="PF06165">
    <property type="entry name" value="GH94_b-supersand"/>
    <property type="match status" value="2"/>
</dbReference>
<feature type="transmembrane region" description="Helical" evidence="3">
    <location>
        <begin position="833"/>
        <end position="855"/>
    </location>
</feature>
<dbReference type="SUPFAM" id="SSF74650">
    <property type="entry name" value="Galactose mutarotase-like"/>
    <property type="match status" value="2"/>
</dbReference>
<dbReference type="Gene3D" id="2.70.98.40">
    <property type="entry name" value="Glycoside hydrolase, family 65, N-terminal domain"/>
    <property type="match status" value="2"/>
</dbReference>
<keyword evidence="2" id="KW-0808">Transferase</keyword>
<dbReference type="InterPro" id="IPR019282">
    <property type="entry name" value="Glycoamylase-like_cons_dom"/>
</dbReference>
<proteinExistence type="predicted"/>
<evidence type="ECO:0000256" key="3">
    <source>
        <dbReference type="SAM" id="Phobius"/>
    </source>
</evidence>
<dbReference type="CDD" id="cd11756">
    <property type="entry name" value="GH94N_ChvB_NdvB_1_like"/>
    <property type="match status" value="1"/>
</dbReference>
<sequence>MAFRKRKIPRNTFIIFEEPIRDELFSSAHLERYAETLAIGHKVSAKPSSGVNLVKRVADNEEVLLESFRLIAETIRAERSITPAAEWLIDNFYIVEEQIKDIRDHLPAGYYKELPKLVEGPFSGYPRMYAIAWEFVAHTDSLFDPELLKQVLKTYQHVRPLTMGELWATSITLRVVLIENLRRLGARIVGSQIARAEADKIADELLGLDITSKRTNDEIIESVSKKPLSIDFAVQLVQRLRFQEGVVASFLNWLDERLTSEGLSADKIVQDVHSSHTTANVTVRNIINSMRLLSSLDWRDLFEEVSLVEQKLQENPLYGHMDFMTRDKYRHSVEQLSRGSKFSELEVSQKLLEKTQRETVRHPKDLKMQDMGYYLISHGRYEFEKEIQFKVKVRSKFLRWYISQRTLLYLGSIFLLPMLLVAWCIGETEAQSSILYLLGAMAIFPASELAITLVNRYTVHVLVPRHLPRLDFSKKIPANNKTFVVVPTMLVNIDEIISQVDQLEIHFLSNPDDSVSFALLSDWRDALTENLDTDEIFLSIAIKQIDHLNRKYGKNNSGKDRFFLFHRFRKWNESEQKWIGWERKRGKLQEFNHFLRHKSGTSFIVSDELKLDIPDDIVYVITLDADTKLPRGTVAQLVGTFAHPLNHPKFDSKLNKVVEGYGILQPRITPTLPATIDSTIFQRLSSGPGGIDPYAAAISDVYQDLFGEGSFTGKGIYNVDVFEQSLRGRTPENRLLSHDLFEGNFARCGLISDVELFEDFPSNFEVAVARNHRWTRGDWQLLPWILGREGLAISVIGRWKMLDNLRRSLLTPMTFFLFVTLFCIKGLNTLPWLVLIFSAQLLGHVLPFISGIFAYQKKVPFMVQVRSLFEDLSQGISRFILNIIFLPYQSWVLLDAVARTLFRLFISKRKLLEWTTSAASKSSASTALESFTKRMMKTEIAVVLIGVFVIWNGQVDWPLFAPLMGLWLISPIAAWKISLPPSMEMIVPLSEDDVFVLRNSGRKIWHFFSTFVNADENFLPPDNFQEDPLPVVAHRSSPTNFGLYLLSTVTARDFGWIGLCEMIERLEDTLLSMQSLPRYNGHFYNWYETTDKRALDPKYISSVDNGNLAGHLLALAQSCEEMEIESDYSEKMLGGIQDSLRLFAESMSTKKHASYRETFNDLAESLINHYHSSTDKNIFWATVLEKSQKLFEETKSAEVEIHKLARMIDNEVQSHGRDFTHFKENPKEGPRKRLKAIAALSRELVYEMDFSFLYDPTRKLFSIGYRMSDSSLDASFYDLLASEARLLSFVAIAKGDVPVEHWFRLGRSLTPIDNGTALISWSGSMFEYLMPSLVMETPTSSLLEQTCRLIVKKQIEYADEKSIPWGMSESAYNVRDLHLTYQYSNFGVPELAFKRGIGKDLVIAPYATHLAGMYDPVSAVKNLRRLASLNMVGEFGYYESIDFTKSRIPDTSKADSAIVKNYMAHHQGMALVSISNMLFDGLMLKRFHREPIIQSSELLLQERTPKNIAVAKTRTESVKVEHVSDMGEATIRRYTSSNHKVPRTHLLSNGNYAVMITAAGSGYGRFQDLAITRWREDVTRDHWGSYIFLRDIYSNDIWSAGHQPTCVEADHYEVIFTEDRAKIRREDNEIISELEVFISPEENAEIRRQSLSNNSSIVRVVEVTTYAEIVLNTQGADIAHPTFSNLFVQTEYLPEINTILATRRPRSAMEAPLWMAYIISTDANAIGEIEYETDRAKFIGRGRTVHNPISIETKHLSNTVGSVLDPVVSFRSRVRIEPGATANITYTTIIAKSRDEVVNLAEKFHEPIAYERSSNLAWTEAQVKLHYLGIEHSEAILFQQLANRVLYLDSSLRVSSDILKRNDRNATNLWAYGISGDHPIVLLRIDDIEQRSLLKQLLRAHEYWGTKRLVVDLIVLNEKASSYSQELHNDLEAMIGHSTATSGTYLPQSKGRIFLLRADIIPQEDRNLLQTVARAILVGQQGNLAEQVKRMVRKIEKPISRANVQTTAAKDSRKSLEAPALEFFNGFGGFTLKGLEYVIHLKKDESTPAPWINVIANPGFGFHVSERGAGSTWAMNSRENQLTPWSNDPVSDPSGECFYIKDVDSNELWSPTISPIRVKNAEYLIRHGQGYSQFELRHAGIKSTLTQFVHKDLPVKISKLVLKNESGTKRNLLITSYIEWVLGFSRTVSLPYLITALDATSKSLVAYNPWNHEFGTRQAFATFIDGNDSWTGNRREFIGRNGNLNRPEALLTKSKLSGRVGAGMDSCSALQKSISIPANQEVTVIFILGQTDTREQIQELVNTVTLKNVDSLFSDVVAEWNNILGKIQVETPDNSMNMMLNRWLLYQTTVCRLWARSAFYQAGGAFGFRDQLQDSMAVIWTKPEMIRAQIVRASARQFIEGDVQHWWHMPTGRGVRTHFSDDLLWLPYVVTYYLNRTEDASVLDVEVPFLNGPELRQDQEDSYYTPEVTKERASVFEHCARAIDLSLEVGVHGLPLMGGGDWNDGMNRVGHEGKGESVWLAWFLICNLRDFSAVAEARGEIERATKWRDHITFLKKSIEENAWDGQWYRRAFYDDGTPLGSSHSDECQIDSLAQTWGIISKAGDKNRLKIAMDSVEKNLVKKDNKMILLFTPPFDKSINDPGYIKGYIPGVRENGGQYTHAAIWCILAYAELQNGKRAVELFSMVNPLNHSLTKEEAISYKVEPYVIAADIYSVDPNAGRGGWTWYTGSSGWMYTVGIEAILGFKLSGNTLRIEPRIDPEWKSYKLIYRHMSTNYEITVNNPNGLSSGKTQVTIDGKLMEENFIELIDDKFTHYVSIELYEFEAPGDLLRKNKSGIDSVQLI</sequence>
<feature type="transmembrane region" description="Helical" evidence="3">
    <location>
        <begin position="434"/>
        <end position="455"/>
    </location>
</feature>
<dbReference type="Proteomes" id="UP001302274">
    <property type="component" value="Unassembled WGS sequence"/>
</dbReference>
<evidence type="ECO:0000259" key="4">
    <source>
        <dbReference type="Pfam" id="PF06165"/>
    </source>
</evidence>
<keyword evidence="8" id="KW-1185">Reference proteome</keyword>
<name>A0ABU5VSL0_9BACT</name>
<accession>A0ABU5VSL0</accession>
<dbReference type="SMART" id="SM01068">
    <property type="entry name" value="CBM_X"/>
    <property type="match status" value="2"/>
</dbReference>
<evidence type="ECO:0000259" key="6">
    <source>
        <dbReference type="Pfam" id="PF17167"/>
    </source>
</evidence>
<feature type="domain" description="Glycoamylase-like" evidence="5">
    <location>
        <begin position="1276"/>
        <end position="1490"/>
    </location>
</feature>
<dbReference type="InterPro" id="IPR033432">
    <property type="entry name" value="GH94_catalytic"/>
</dbReference>
<reference evidence="7 8" key="1">
    <citation type="submission" date="2023-11" db="EMBL/GenBank/DDBJ databases">
        <title>A Novel Polar Bacteriovorax (B. antarcticus) Isolated from the Biocrust in Antarctica.</title>
        <authorList>
            <person name="Mun W."/>
            <person name="Choi S.Y."/>
            <person name="Mitchell R.J."/>
        </authorList>
    </citation>
    <scope>NUCLEOTIDE SEQUENCE [LARGE SCALE GENOMIC DNA]</scope>
    <source>
        <strain evidence="7 8">PP10</strain>
    </source>
</reference>
<organism evidence="7 8">
    <name type="scientific">Bacteriovorax antarcticus</name>
    <dbReference type="NCBI Taxonomy" id="3088717"/>
    <lineage>
        <taxon>Bacteria</taxon>
        <taxon>Pseudomonadati</taxon>
        <taxon>Bdellovibrionota</taxon>
        <taxon>Bacteriovoracia</taxon>
        <taxon>Bacteriovoracales</taxon>
        <taxon>Bacteriovoracaceae</taxon>
        <taxon>Bacteriovorax</taxon>
    </lineage>
</organism>
<dbReference type="CDD" id="cd11753">
    <property type="entry name" value="GH94N_ChvB_NdvB_2_like"/>
    <property type="match status" value="1"/>
</dbReference>
<evidence type="ECO:0000256" key="1">
    <source>
        <dbReference type="ARBA" id="ARBA00022676"/>
    </source>
</evidence>
<evidence type="ECO:0000256" key="2">
    <source>
        <dbReference type="ARBA" id="ARBA00022679"/>
    </source>
</evidence>
<feature type="transmembrane region" description="Helical" evidence="3">
    <location>
        <begin position="935"/>
        <end position="952"/>
    </location>
</feature>
<dbReference type="InterPro" id="IPR008928">
    <property type="entry name" value="6-hairpin_glycosidase_sf"/>
</dbReference>
<feature type="transmembrane region" description="Helical" evidence="3">
    <location>
        <begin position="808"/>
        <end position="827"/>
    </location>
</feature>
<dbReference type="InterPro" id="IPR037820">
    <property type="entry name" value="GH94N_NdvB"/>
</dbReference>
<dbReference type="RefSeq" id="WP_323575716.1">
    <property type="nucleotide sequence ID" value="NZ_JAYGJQ010000001.1"/>
</dbReference>
<dbReference type="Pfam" id="PF10091">
    <property type="entry name" value="Glycoamylase"/>
    <property type="match status" value="1"/>
</dbReference>
<keyword evidence="3" id="KW-1133">Transmembrane helix</keyword>
<dbReference type="PANTHER" id="PTHR37469">
    <property type="entry name" value="CELLOBIONIC ACID PHOSPHORYLASE-RELATED"/>
    <property type="match status" value="1"/>
</dbReference>
<comment type="caution">
    <text evidence="7">The sequence shown here is derived from an EMBL/GenBank/DDBJ whole genome shotgun (WGS) entry which is preliminary data.</text>
</comment>
<keyword evidence="3" id="KW-0472">Membrane</keyword>
<dbReference type="EMBL" id="JAYGJQ010000001">
    <property type="protein sequence ID" value="MEA9356043.1"/>
    <property type="molecule type" value="Genomic_DNA"/>
</dbReference>
<feature type="transmembrane region" description="Helical" evidence="3">
    <location>
        <begin position="406"/>
        <end position="428"/>
    </location>
</feature>
<dbReference type="InterPro" id="IPR012341">
    <property type="entry name" value="6hp_glycosidase-like_sf"/>
</dbReference>
<keyword evidence="1" id="KW-0328">Glycosyltransferase</keyword>
<evidence type="ECO:0000313" key="8">
    <source>
        <dbReference type="Proteomes" id="UP001302274"/>
    </source>
</evidence>
<dbReference type="Gene3D" id="2.60.420.10">
    <property type="entry name" value="Maltose phosphorylase, domain 3"/>
    <property type="match status" value="1"/>
</dbReference>
<dbReference type="PANTHER" id="PTHR37469:SF2">
    <property type="entry name" value="CELLOBIONIC ACID PHOSPHORYLASE"/>
    <property type="match status" value="1"/>
</dbReference>
<dbReference type="InterPro" id="IPR010383">
    <property type="entry name" value="Glyco_hydrolase_94_b-supersand"/>
</dbReference>
<dbReference type="SUPFAM" id="SSF48208">
    <property type="entry name" value="Six-hairpin glycosidases"/>
    <property type="match status" value="1"/>
</dbReference>
<dbReference type="InterPro" id="IPR052047">
    <property type="entry name" value="GH94_Enzymes"/>
</dbReference>
<keyword evidence="3" id="KW-0812">Transmembrane</keyword>
<gene>
    <name evidence="7" type="ORF">SHI21_07520</name>
</gene>
<feature type="domain" description="Glycosyl hydrolase 94 catalytic" evidence="6">
    <location>
        <begin position="2320"/>
        <end position="2743"/>
    </location>
</feature>
<dbReference type="Gene3D" id="1.50.10.10">
    <property type="match status" value="1"/>
</dbReference>
<dbReference type="InterPro" id="IPR037018">
    <property type="entry name" value="GH65_N"/>
</dbReference>
<feature type="domain" description="Glycosyl hydrolase 94 supersandwich" evidence="4">
    <location>
        <begin position="1528"/>
        <end position="1807"/>
    </location>
</feature>
<dbReference type="Gene3D" id="1.50.10.140">
    <property type="match status" value="2"/>
</dbReference>
<dbReference type="InterPro" id="IPR037824">
    <property type="entry name" value="GH94N_2_NdvB"/>
</dbReference>
<evidence type="ECO:0000313" key="7">
    <source>
        <dbReference type="EMBL" id="MEA9356043.1"/>
    </source>
</evidence>